<accession>A0A830E7K2</accession>
<evidence type="ECO:0000313" key="1">
    <source>
        <dbReference type="EMBL" id="GGC49881.1"/>
    </source>
</evidence>
<dbReference type="EMBL" id="BMCI01000002">
    <property type="protein sequence ID" value="GGC49881.1"/>
    <property type="molecule type" value="Genomic_DNA"/>
</dbReference>
<reference evidence="1" key="1">
    <citation type="journal article" date="2014" name="Int. J. Syst. Evol. Microbiol.">
        <title>Complete genome sequence of Corynebacterium casei LMG S-19264T (=DSM 44701T), isolated from a smear-ripened cheese.</title>
        <authorList>
            <consortium name="US DOE Joint Genome Institute (JGI-PGF)"/>
            <person name="Walter F."/>
            <person name="Albersmeier A."/>
            <person name="Kalinowski J."/>
            <person name="Ruckert C."/>
        </authorList>
    </citation>
    <scope>NUCLEOTIDE SEQUENCE</scope>
    <source>
        <strain evidence="1">CCM 7217</strain>
    </source>
</reference>
<organism evidence="1 2">
    <name type="scientific">Haloferax sulfurifontis</name>
    <dbReference type="NCBI Taxonomy" id="255616"/>
    <lineage>
        <taxon>Archaea</taxon>
        <taxon>Methanobacteriati</taxon>
        <taxon>Methanobacteriota</taxon>
        <taxon>Stenosarchaea group</taxon>
        <taxon>Halobacteria</taxon>
        <taxon>Halobacteriales</taxon>
        <taxon>Haloferacaceae</taxon>
        <taxon>Haloferax</taxon>
    </lineage>
</organism>
<proteinExistence type="predicted"/>
<sequence>MMGKSNIKRVHIEGLSEADEVRIIVDDEIEPKSIEWEILDPPEARQDEEEPFSVITLSLIPWSGESR</sequence>
<reference evidence="1" key="2">
    <citation type="submission" date="2020-09" db="EMBL/GenBank/DDBJ databases">
        <authorList>
            <person name="Sun Q."/>
            <person name="Sedlacek I."/>
        </authorList>
    </citation>
    <scope>NUCLEOTIDE SEQUENCE</scope>
    <source>
        <strain evidence="1">CCM 7217</strain>
    </source>
</reference>
<gene>
    <name evidence="1" type="ORF">GCM10007209_09420</name>
</gene>
<protein>
    <submittedName>
        <fullName evidence="1">Uncharacterized protein</fullName>
    </submittedName>
</protein>
<name>A0A830E7K2_9EURY</name>
<comment type="caution">
    <text evidence="1">The sequence shown here is derived from an EMBL/GenBank/DDBJ whole genome shotgun (WGS) entry which is preliminary data.</text>
</comment>
<dbReference type="AlphaFoldDB" id="A0A830E7K2"/>
<dbReference type="Proteomes" id="UP000646833">
    <property type="component" value="Unassembled WGS sequence"/>
</dbReference>
<evidence type="ECO:0000313" key="2">
    <source>
        <dbReference type="Proteomes" id="UP000646833"/>
    </source>
</evidence>